<keyword evidence="6 13" id="KW-0812">Transmembrane</keyword>
<dbReference type="PANTHER" id="PTHR30531:SF12">
    <property type="entry name" value="FLAGELLAR BIOSYNTHETIC PROTEIN FLHB"/>
    <property type="match status" value="1"/>
</dbReference>
<gene>
    <name evidence="13" type="primary">flhB</name>
    <name evidence="15" type="ORF">V5J35_000368</name>
</gene>
<dbReference type="Gene3D" id="6.10.250.2080">
    <property type="match status" value="1"/>
</dbReference>
<evidence type="ECO:0000256" key="12">
    <source>
        <dbReference type="ARBA" id="ARBA00025078"/>
    </source>
</evidence>
<evidence type="ECO:0000256" key="10">
    <source>
        <dbReference type="ARBA" id="ARBA00023136"/>
    </source>
</evidence>
<comment type="similarity">
    <text evidence="2 13">Belongs to the type III secretion exporter family.</text>
</comment>
<keyword evidence="16" id="KW-1185">Reference proteome</keyword>
<name>A0ABV2SD92_9GAMM</name>
<keyword evidence="5 13" id="KW-1003">Cell membrane</keyword>
<evidence type="ECO:0000256" key="6">
    <source>
        <dbReference type="ARBA" id="ARBA00022692"/>
    </source>
</evidence>
<evidence type="ECO:0000313" key="15">
    <source>
        <dbReference type="EMBL" id="MET4755176.1"/>
    </source>
</evidence>
<keyword evidence="4 13" id="KW-0813">Transport</keyword>
<evidence type="ECO:0000256" key="11">
    <source>
        <dbReference type="ARBA" id="ARBA00023225"/>
    </source>
</evidence>
<evidence type="ECO:0000256" key="2">
    <source>
        <dbReference type="ARBA" id="ARBA00010690"/>
    </source>
</evidence>
<dbReference type="InterPro" id="IPR029025">
    <property type="entry name" value="T3SS_substrate_exporter_C"/>
</dbReference>
<evidence type="ECO:0000256" key="3">
    <source>
        <dbReference type="ARBA" id="ARBA00021622"/>
    </source>
</evidence>
<dbReference type="PRINTS" id="PR00950">
    <property type="entry name" value="TYPE3IMSPROT"/>
</dbReference>
<feature type="transmembrane region" description="Helical" evidence="13">
    <location>
        <begin position="184"/>
        <end position="210"/>
    </location>
</feature>
<proteinExistence type="inferred from homology"/>
<keyword evidence="9 13" id="KW-1133">Transmembrane helix</keyword>
<dbReference type="RefSeq" id="WP_354009626.1">
    <property type="nucleotide sequence ID" value="NZ_JBEWTA010000001.1"/>
</dbReference>
<evidence type="ECO:0000256" key="7">
    <source>
        <dbReference type="ARBA" id="ARBA00022795"/>
    </source>
</evidence>
<dbReference type="PANTHER" id="PTHR30531">
    <property type="entry name" value="FLAGELLAR BIOSYNTHETIC PROTEIN FLHB"/>
    <property type="match status" value="1"/>
</dbReference>
<comment type="function">
    <text evidence="12 13">Required for formation of the rod structure in the basal body of the flagellar apparatus. Together with FliI and FliH, may constitute the export apparatus of flagellin.</text>
</comment>
<sequence>MSETDQEKTEDPTPRRLEKSREKGQVPRSRELSTALIFLVASVVLRFMAAPLGNQIGTVLYSSFALDRSSIFDNTAMARQLQLALTSVAPMAAFTLSIIALAGALGQIMLGGVLFNGDSLMPKLNRLSPTQWIKKVFSKRGLVELVKSILKILLIISCLIWLLWNNYPLLLNLSRLSFYAAVEVGLTTLANALFAYALCVVLISAIDAPFQLYDHKERLKMTKQEVKDEHKDIEGRPEIKQKVRQLQREMANQRMMQRVPEADVIIVNPTHYSVALKYDQGRASAPFVLAKGVDEIALKMREVANHHEIQLVEAPLLTRAIYYSTQIDQEIPDDLYLAVAQVLAYVHQLRQFRQGAASTAPVMANLDIPDSYQANGKRKPAHARS</sequence>
<feature type="transmembrane region" description="Helical" evidence="13">
    <location>
        <begin position="32"/>
        <end position="52"/>
    </location>
</feature>
<keyword evidence="15" id="KW-0966">Cell projection</keyword>
<dbReference type="Gene3D" id="3.40.1690.10">
    <property type="entry name" value="secretion proteins EscU"/>
    <property type="match status" value="1"/>
</dbReference>
<keyword evidence="10 13" id="KW-0472">Membrane</keyword>
<protein>
    <recommendedName>
        <fullName evidence="3 13">Flagellar biosynthetic protein FlhB</fullName>
    </recommendedName>
</protein>
<evidence type="ECO:0000256" key="9">
    <source>
        <dbReference type="ARBA" id="ARBA00022989"/>
    </source>
</evidence>
<evidence type="ECO:0000256" key="14">
    <source>
        <dbReference type="SAM" id="MobiDB-lite"/>
    </source>
</evidence>
<keyword evidence="11 13" id="KW-1006">Bacterial flagellum protein export</keyword>
<evidence type="ECO:0000256" key="1">
    <source>
        <dbReference type="ARBA" id="ARBA00004651"/>
    </source>
</evidence>
<comment type="caution">
    <text evidence="15">The sequence shown here is derived from an EMBL/GenBank/DDBJ whole genome shotgun (WGS) entry which is preliminary data.</text>
</comment>
<reference evidence="15 16" key="1">
    <citation type="submission" date="2024-06" db="EMBL/GenBank/DDBJ databases">
        <title>Genomic Encyclopedia of Type Strains, Phase V (KMG-V): Genome sequencing to study the core and pangenomes of soil and plant-associated prokaryotes.</title>
        <authorList>
            <person name="Whitman W."/>
        </authorList>
    </citation>
    <scope>NUCLEOTIDE SEQUENCE [LARGE SCALE GENOMIC DNA]</scope>
    <source>
        <strain evidence="15 16">NE40</strain>
    </source>
</reference>
<accession>A0ABV2SD92</accession>
<keyword evidence="7 13" id="KW-1005">Bacterial flagellum biogenesis</keyword>
<dbReference type="EMBL" id="JBEWTB010000002">
    <property type="protein sequence ID" value="MET4755176.1"/>
    <property type="molecule type" value="Genomic_DNA"/>
</dbReference>
<dbReference type="Proteomes" id="UP001549366">
    <property type="component" value="Unassembled WGS sequence"/>
</dbReference>
<evidence type="ECO:0000256" key="5">
    <source>
        <dbReference type="ARBA" id="ARBA00022475"/>
    </source>
</evidence>
<keyword evidence="15" id="KW-0969">Cilium</keyword>
<feature type="region of interest" description="Disordered" evidence="14">
    <location>
        <begin position="1"/>
        <end position="26"/>
    </location>
</feature>
<dbReference type="NCBIfam" id="TIGR00328">
    <property type="entry name" value="flhB"/>
    <property type="match status" value="1"/>
</dbReference>
<dbReference type="SUPFAM" id="SSF160544">
    <property type="entry name" value="EscU C-terminal domain-like"/>
    <property type="match status" value="1"/>
</dbReference>
<evidence type="ECO:0000313" key="16">
    <source>
        <dbReference type="Proteomes" id="UP001549366"/>
    </source>
</evidence>
<dbReference type="InterPro" id="IPR006136">
    <property type="entry name" value="FlhB"/>
</dbReference>
<comment type="subcellular location">
    <subcellularLocation>
        <location evidence="1">Cell membrane</location>
        <topology evidence="1">Multi-pass membrane protein</topology>
    </subcellularLocation>
</comment>
<dbReference type="InterPro" id="IPR006135">
    <property type="entry name" value="T3SS_substrate_exporter"/>
</dbReference>
<dbReference type="Pfam" id="PF01312">
    <property type="entry name" value="Bac_export_2"/>
    <property type="match status" value="1"/>
</dbReference>
<feature type="transmembrane region" description="Helical" evidence="13">
    <location>
        <begin position="91"/>
        <end position="115"/>
    </location>
</feature>
<feature type="transmembrane region" description="Helical" evidence="13">
    <location>
        <begin position="145"/>
        <end position="164"/>
    </location>
</feature>
<evidence type="ECO:0000256" key="8">
    <source>
        <dbReference type="ARBA" id="ARBA00022927"/>
    </source>
</evidence>
<evidence type="ECO:0000256" key="4">
    <source>
        <dbReference type="ARBA" id="ARBA00022448"/>
    </source>
</evidence>
<keyword evidence="8 13" id="KW-0653">Protein transport</keyword>
<keyword evidence="15" id="KW-0282">Flagellum</keyword>
<evidence type="ECO:0000256" key="13">
    <source>
        <dbReference type="RuleBase" id="RU364091"/>
    </source>
</evidence>
<organism evidence="15 16">
    <name type="scientific">Endozoicomonas lisbonensis</name>
    <dbReference type="NCBI Taxonomy" id="3120522"/>
    <lineage>
        <taxon>Bacteria</taxon>
        <taxon>Pseudomonadati</taxon>
        <taxon>Pseudomonadota</taxon>
        <taxon>Gammaproteobacteria</taxon>
        <taxon>Oceanospirillales</taxon>
        <taxon>Endozoicomonadaceae</taxon>
        <taxon>Endozoicomonas</taxon>
    </lineage>
</organism>